<dbReference type="PANTHER" id="PTHR48207">
    <property type="entry name" value="SUCCINATE--HYDROXYMETHYLGLUTARATE COA-TRANSFERASE"/>
    <property type="match status" value="1"/>
</dbReference>
<name>A0A845AMS2_9SPHN</name>
<comment type="caution">
    <text evidence="2">The sequence shown here is derived from an EMBL/GenBank/DDBJ whole genome shotgun (WGS) entry which is preliminary data.</text>
</comment>
<dbReference type="AlphaFoldDB" id="A0A845AMS2"/>
<dbReference type="EMBL" id="WTYA01000003">
    <property type="protein sequence ID" value="MXP28298.1"/>
    <property type="molecule type" value="Genomic_DNA"/>
</dbReference>
<proteinExistence type="predicted"/>
<dbReference type="InterPro" id="IPR003673">
    <property type="entry name" value="CoA-Trfase_fam_III"/>
</dbReference>
<dbReference type="RefSeq" id="WP_160752588.1">
    <property type="nucleotide sequence ID" value="NZ_WTYA01000003.1"/>
</dbReference>
<evidence type="ECO:0000313" key="3">
    <source>
        <dbReference type="Proteomes" id="UP000439780"/>
    </source>
</evidence>
<keyword evidence="1 2" id="KW-0808">Transferase</keyword>
<accession>A0A845AMS2</accession>
<dbReference type="InterPro" id="IPR023606">
    <property type="entry name" value="CoA-Trfase_III_dom_1_sf"/>
</dbReference>
<dbReference type="InterPro" id="IPR044855">
    <property type="entry name" value="CoA-Trfase_III_dom3_sf"/>
</dbReference>
<dbReference type="GO" id="GO:0008410">
    <property type="term" value="F:CoA-transferase activity"/>
    <property type="evidence" value="ECO:0007669"/>
    <property type="project" value="TreeGrafter"/>
</dbReference>
<dbReference type="Pfam" id="PF02515">
    <property type="entry name" value="CoA_transf_3"/>
    <property type="match status" value="1"/>
</dbReference>
<dbReference type="Proteomes" id="UP000439780">
    <property type="component" value="Unassembled WGS sequence"/>
</dbReference>
<protein>
    <submittedName>
        <fullName evidence="2">CoA transferase</fullName>
    </submittedName>
</protein>
<dbReference type="Gene3D" id="3.30.1540.10">
    <property type="entry name" value="formyl-coa transferase, domain 3"/>
    <property type="match status" value="1"/>
</dbReference>
<dbReference type="PANTHER" id="PTHR48207:SF3">
    <property type="entry name" value="SUCCINATE--HYDROXYMETHYLGLUTARATE COA-TRANSFERASE"/>
    <property type="match status" value="1"/>
</dbReference>
<sequence length="381" mass="40885">MWLDHPRNPNSPLAGLKVLELARVLAGPWAGQTLSDLGADVIKVESPDGDGTRLWGPPFVTRSNGEREAAYYHGCNRGKRSIVANFKDANDLAIVAALAANADVVIENFKPGTLARFGLDYASLSSANPGIVYCSITGFGQDGPRRDEPGYDFVIQAMSGFMALTGEPEGEPMKHGLSISDLFCGLYSTIAIQSALAMRARTGTGQHIDMALFDCSVSLLAHQAQSFFTTGDNPPRMGNLHAQVSAYGVFPTQDGPVVLAPANDGLFRKLLTLLERSDLLGEERFATNEARIANREEIDGIIAASTCKWQRDALLESCAKAGVPAGPINELSEVFEDPQVIARGMTFPMADNLTGLRSPMRFSDAQLVLGDPSPMLGQDQQ</sequence>
<dbReference type="OrthoDB" id="5720311at2"/>
<evidence type="ECO:0000256" key="1">
    <source>
        <dbReference type="ARBA" id="ARBA00022679"/>
    </source>
</evidence>
<dbReference type="InterPro" id="IPR050483">
    <property type="entry name" value="CoA-transferase_III_domain"/>
</dbReference>
<dbReference type="Gene3D" id="3.40.50.10540">
    <property type="entry name" value="Crotonobetainyl-coa:carnitine coa-transferase, domain 1"/>
    <property type="match status" value="1"/>
</dbReference>
<keyword evidence="3" id="KW-1185">Reference proteome</keyword>
<organism evidence="2 3">
    <name type="scientific">Qipengyuania algicida</name>
    <dbReference type="NCBI Taxonomy" id="1836209"/>
    <lineage>
        <taxon>Bacteria</taxon>
        <taxon>Pseudomonadati</taxon>
        <taxon>Pseudomonadota</taxon>
        <taxon>Alphaproteobacteria</taxon>
        <taxon>Sphingomonadales</taxon>
        <taxon>Erythrobacteraceae</taxon>
        <taxon>Qipengyuania</taxon>
    </lineage>
</organism>
<gene>
    <name evidence="2" type="ORF">GRI58_05620</name>
</gene>
<evidence type="ECO:0000313" key="2">
    <source>
        <dbReference type="EMBL" id="MXP28298.1"/>
    </source>
</evidence>
<dbReference type="SUPFAM" id="SSF89796">
    <property type="entry name" value="CoA-transferase family III (CaiB/BaiF)"/>
    <property type="match status" value="1"/>
</dbReference>
<reference evidence="2 3" key="1">
    <citation type="submission" date="2019-12" db="EMBL/GenBank/DDBJ databases">
        <title>Genomic-based taxomic classification of the family Erythrobacteraceae.</title>
        <authorList>
            <person name="Xu L."/>
        </authorList>
    </citation>
    <scope>NUCLEOTIDE SEQUENCE [LARGE SCALE GENOMIC DNA]</scope>
    <source>
        <strain evidence="2 3">KEMB 9005-328</strain>
    </source>
</reference>